<organism evidence="2 3">
    <name type="scientific">Drosophila madeirensis</name>
    <name type="common">Fruit fly</name>
    <dbReference type="NCBI Taxonomy" id="30013"/>
    <lineage>
        <taxon>Eukaryota</taxon>
        <taxon>Metazoa</taxon>
        <taxon>Ecdysozoa</taxon>
        <taxon>Arthropoda</taxon>
        <taxon>Hexapoda</taxon>
        <taxon>Insecta</taxon>
        <taxon>Pterygota</taxon>
        <taxon>Neoptera</taxon>
        <taxon>Endopterygota</taxon>
        <taxon>Diptera</taxon>
        <taxon>Brachycera</taxon>
        <taxon>Muscomorpha</taxon>
        <taxon>Ephydroidea</taxon>
        <taxon>Drosophilidae</taxon>
        <taxon>Drosophila</taxon>
        <taxon>Sophophora</taxon>
    </lineage>
</organism>
<feature type="compositionally biased region" description="Low complexity" evidence="1">
    <location>
        <begin position="290"/>
        <end position="299"/>
    </location>
</feature>
<name>A0AAU9F7X5_DROMD</name>
<feature type="compositionally biased region" description="Basic residues" evidence="1">
    <location>
        <begin position="426"/>
        <end position="445"/>
    </location>
</feature>
<feature type="region of interest" description="Disordered" evidence="1">
    <location>
        <begin position="137"/>
        <end position="185"/>
    </location>
</feature>
<feature type="compositionally biased region" description="Basic and acidic residues" evidence="1">
    <location>
        <begin position="23"/>
        <end position="48"/>
    </location>
</feature>
<feature type="compositionally biased region" description="Basic and acidic residues" evidence="1">
    <location>
        <begin position="157"/>
        <end position="166"/>
    </location>
</feature>
<sequence length="668" mass="77213">MPLAGKEGNENRHSNLQFGEAFNHSDADENTEKKLPEEASKTEKHCEEEICNVSSEEDPEKTQEKHSENSKCTTEQTPIDREIVMVCWDRADEYVNQIIKAQDADIDHNIKESDIECKEKVSKRNFYHKAEAEVRPDICYTSEEQPSEETNDYSDSNPKEEIRSESDPETTSCSSEKSTDTSLSYSQAYSEIYKESKRRQQRADRLCRVFNLNKYRGENSSGYPEEWAYRTEEDSEPYTDRSLSSETWSDVAHFPRATNVSIKPNVRGFLETYETFPECEDQQREQIEETGTTSSADSSDTPKHSNEQEPLRILRECENKDPLDNVRSSFRRSIDSDTLELDTEQIGECVVQTPERSPRELVSSLSCSPRSLDDFHAGPSQVHYEVSSQKDQKELTDDTSYPACSESSTRSTISRSSLPRDNLCRGTRHSRQRHLQRRRRLKSVPKKYQDRGNSPINIKMARCSRISEKVDNQNERSQDCLIRSMASIGTQCNSDCEVNAPKTARSPLGLRIYNADEALMEFPDMKDYVVLDENSCFLDLSASANEDQIRAKLLAAALTTTRSGNKRRRDRINPIDDTCHRSMKNCMPSVIFKRRSEPVKDIFNKDRLYWMAESILRASEQRYQDIPMEYPISRGYDADRLHVDREIRGLEFNKKFQRQLQTLEEIFH</sequence>
<accession>A0AAU9F7X5</accession>
<feature type="compositionally biased region" description="Polar residues" evidence="1">
    <location>
        <begin position="169"/>
        <end position="185"/>
    </location>
</feature>
<evidence type="ECO:0000256" key="1">
    <source>
        <dbReference type="SAM" id="MobiDB-lite"/>
    </source>
</evidence>
<evidence type="ECO:0008006" key="4">
    <source>
        <dbReference type="Google" id="ProtNLM"/>
    </source>
</evidence>
<reference evidence="2 3" key="1">
    <citation type="submission" date="2024-02" db="EMBL/GenBank/DDBJ databases">
        <title>A chromosome-level genome assembly of Drosophila madeirensis, a fruit fly species endemic to Madeira island.</title>
        <authorList>
            <person name="Tomihara K."/>
            <person name="Llopart A."/>
            <person name="Yamamoto D."/>
        </authorList>
    </citation>
    <scope>NUCLEOTIDE SEQUENCE [LARGE SCALE GENOMIC DNA]</scope>
    <source>
        <strain evidence="2 3">RF1</strain>
    </source>
</reference>
<feature type="region of interest" description="Disordered" evidence="1">
    <location>
        <begin position="1"/>
        <end position="76"/>
    </location>
</feature>
<gene>
    <name evidence="2" type="ORF">DMAD_08629</name>
</gene>
<keyword evidence="3" id="KW-1185">Reference proteome</keyword>
<dbReference type="Proteomes" id="UP001500889">
    <property type="component" value="Chromosome O"/>
</dbReference>
<evidence type="ECO:0000313" key="3">
    <source>
        <dbReference type="Proteomes" id="UP001500889"/>
    </source>
</evidence>
<evidence type="ECO:0000313" key="2">
    <source>
        <dbReference type="EMBL" id="BFF90022.1"/>
    </source>
</evidence>
<dbReference type="AlphaFoldDB" id="A0AAU9F7X5"/>
<feature type="region of interest" description="Disordered" evidence="1">
    <location>
        <begin position="384"/>
        <end position="454"/>
    </location>
</feature>
<feature type="compositionally biased region" description="Basic and acidic residues" evidence="1">
    <location>
        <begin position="60"/>
        <end position="69"/>
    </location>
</feature>
<feature type="compositionally biased region" description="Basic and acidic residues" evidence="1">
    <location>
        <begin position="300"/>
        <end position="311"/>
    </location>
</feature>
<proteinExistence type="predicted"/>
<protein>
    <recommendedName>
        <fullName evidence="4">Dentin sialophosphoprotein-like</fullName>
    </recommendedName>
</protein>
<feature type="region of interest" description="Disordered" evidence="1">
    <location>
        <begin position="277"/>
        <end position="311"/>
    </location>
</feature>
<dbReference type="EMBL" id="AP029263">
    <property type="protein sequence ID" value="BFF90022.1"/>
    <property type="molecule type" value="Genomic_DNA"/>
</dbReference>
<feature type="compositionally biased region" description="Low complexity" evidence="1">
    <location>
        <begin position="405"/>
        <end position="417"/>
    </location>
</feature>